<feature type="non-terminal residue" evidence="2">
    <location>
        <position position="1"/>
    </location>
</feature>
<evidence type="ECO:0000313" key="4">
    <source>
        <dbReference type="Proteomes" id="UP000663877"/>
    </source>
</evidence>
<sequence>GFRCLVGCYGGGSQSSELNNPFSFSFDHSGNMFVTDQSNHRIQKFQYVEESCSKESKRKTIIEDKNENETPDGVKTELLIN</sequence>
<proteinExistence type="predicted"/>
<dbReference type="AlphaFoldDB" id="A0A813SAM0"/>
<gene>
    <name evidence="2" type="ORF">BJG266_LOCUS4753</name>
    <name evidence="1" type="ORF">QVE165_LOCUS1847</name>
</gene>
<dbReference type="Proteomes" id="UP000663832">
    <property type="component" value="Unassembled WGS sequence"/>
</dbReference>
<evidence type="ECO:0000313" key="1">
    <source>
        <dbReference type="EMBL" id="CAF0757324.1"/>
    </source>
</evidence>
<name>A0A813SAM0_9BILA</name>
<dbReference type="Proteomes" id="UP000663877">
    <property type="component" value="Unassembled WGS sequence"/>
</dbReference>
<reference evidence="2" key="1">
    <citation type="submission" date="2021-02" db="EMBL/GenBank/DDBJ databases">
        <authorList>
            <person name="Nowell W R."/>
        </authorList>
    </citation>
    <scope>NUCLEOTIDE SEQUENCE</scope>
</reference>
<dbReference type="InterPro" id="IPR011042">
    <property type="entry name" value="6-blade_b-propeller_TolB-like"/>
</dbReference>
<evidence type="ECO:0000313" key="2">
    <source>
        <dbReference type="EMBL" id="CAF0792601.1"/>
    </source>
</evidence>
<organism evidence="2 4">
    <name type="scientific">Adineta steineri</name>
    <dbReference type="NCBI Taxonomy" id="433720"/>
    <lineage>
        <taxon>Eukaryota</taxon>
        <taxon>Metazoa</taxon>
        <taxon>Spiralia</taxon>
        <taxon>Gnathifera</taxon>
        <taxon>Rotifera</taxon>
        <taxon>Eurotatoria</taxon>
        <taxon>Bdelloidea</taxon>
        <taxon>Adinetida</taxon>
        <taxon>Adinetidae</taxon>
        <taxon>Adineta</taxon>
    </lineage>
</organism>
<dbReference type="EMBL" id="CAJNOI010000012">
    <property type="protein sequence ID" value="CAF0792601.1"/>
    <property type="molecule type" value="Genomic_DNA"/>
</dbReference>
<protein>
    <submittedName>
        <fullName evidence="2">Uncharacterized protein</fullName>
    </submittedName>
</protein>
<keyword evidence="3" id="KW-1185">Reference proteome</keyword>
<dbReference type="OrthoDB" id="10060045at2759"/>
<dbReference type="EMBL" id="CAJNOM010000006">
    <property type="protein sequence ID" value="CAF0757324.1"/>
    <property type="molecule type" value="Genomic_DNA"/>
</dbReference>
<dbReference type="Gene3D" id="2.120.10.30">
    <property type="entry name" value="TolB, C-terminal domain"/>
    <property type="match status" value="1"/>
</dbReference>
<comment type="caution">
    <text evidence="2">The sequence shown here is derived from an EMBL/GenBank/DDBJ whole genome shotgun (WGS) entry which is preliminary data.</text>
</comment>
<dbReference type="SUPFAM" id="SSF101898">
    <property type="entry name" value="NHL repeat"/>
    <property type="match status" value="1"/>
</dbReference>
<accession>A0A813SAM0</accession>
<evidence type="ECO:0000313" key="3">
    <source>
        <dbReference type="Proteomes" id="UP000663832"/>
    </source>
</evidence>